<proteinExistence type="predicted"/>
<accession>A0AAV3NK10</accession>
<evidence type="ECO:0000313" key="1">
    <source>
        <dbReference type="EMBL" id="GAA0139273.1"/>
    </source>
</evidence>
<dbReference type="EMBL" id="BAABME010000074">
    <property type="protein sequence ID" value="GAA0139273.1"/>
    <property type="molecule type" value="Genomic_DNA"/>
</dbReference>
<dbReference type="Proteomes" id="UP001454036">
    <property type="component" value="Unassembled WGS sequence"/>
</dbReference>
<gene>
    <name evidence="1" type="ORF">LIER_00855</name>
</gene>
<evidence type="ECO:0000313" key="2">
    <source>
        <dbReference type="Proteomes" id="UP001454036"/>
    </source>
</evidence>
<sequence>MLESFSARSLAADSLELCFILMFHFEYSFFSTYGIKRVQTFGQLWDCLHPFLHQNYFMGLSASISAPKLFFTLLLKVDEVKLLYILICEY</sequence>
<comment type="caution">
    <text evidence="1">The sequence shown here is derived from an EMBL/GenBank/DDBJ whole genome shotgun (WGS) entry which is preliminary data.</text>
</comment>
<reference evidence="1 2" key="1">
    <citation type="submission" date="2024-01" db="EMBL/GenBank/DDBJ databases">
        <title>The complete chloroplast genome sequence of Lithospermum erythrorhizon: insights into the phylogenetic relationship among Boraginaceae species and the maternal lineages of purple gromwells.</title>
        <authorList>
            <person name="Okada T."/>
            <person name="Watanabe K."/>
        </authorList>
    </citation>
    <scope>NUCLEOTIDE SEQUENCE [LARGE SCALE GENOMIC DNA]</scope>
</reference>
<keyword evidence="2" id="KW-1185">Reference proteome</keyword>
<dbReference type="AlphaFoldDB" id="A0AAV3NK10"/>
<name>A0AAV3NK10_LITER</name>
<organism evidence="1 2">
    <name type="scientific">Lithospermum erythrorhizon</name>
    <name type="common">Purple gromwell</name>
    <name type="synonym">Lithospermum officinale var. erythrorhizon</name>
    <dbReference type="NCBI Taxonomy" id="34254"/>
    <lineage>
        <taxon>Eukaryota</taxon>
        <taxon>Viridiplantae</taxon>
        <taxon>Streptophyta</taxon>
        <taxon>Embryophyta</taxon>
        <taxon>Tracheophyta</taxon>
        <taxon>Spermatophyta</taxon>
        <taxon>Magnoliopsida</taxon>
        <taxon>eudicotyledons</taxon>
        <taxon>Gunneridae</taxon>
        <taxon>Pentapetalae</taxon>
        <taxon>asterids</taxon>
        <taxon>lamiids</taxon>
        <taxon>Boraginales</taxon>
        <taxon>Boraginaceae</taxon>
        <taxon>Boraginoideae</taxon>
        <taxon>Lithospermeae</taxon>
        <taxon>Lithospermum</taxon>
    </lineage>
</organism>
<protein>
    <submittedName>
        <fullName evidence="1">Uncharacterized protein</fullName>
    </submittedName>
</protein>